<name>A0A382UZC6_9ZZZZ</name>
<accession>A0A382UZC6</accession>
<proteinExistence type="predicted"/>
<organism evidence="1">
    <name type="scientific">marine metagenome</name>
    <dbReference type="NCBI Taxonomy" id="408172"/>
    <lineage>
        <taxon>unclassified sequences</taxon>
        <taxon>metagenomes</taxon>
        <taxon>ecological metagenomes</taxon>
    </lineage>
</organism>
<feature type="non-terminal residue" evidence="1">
    <location>
        <position position="25"/>
    </location>
</feature>
<protein>
    <submittedName>
        <fullName evidence="1">Uncharacterized protein</fullName>
    </submittedName>
</protein>
<feature type="non-terminal residue" evidence="1">
    <location>
        <position position="1"/>
    </location>
</feature>
<sequence length="25" mass="2829">LGVRFPPGLPSWLRFLVKRELSGFG</sequence>
<dbReference type="AlphaFoldDB" id="A0A382UZC6"/>
<dbReference type="EMBL" id="UINC01147667">
    <property type="protein sequence ID" value="SVD39125.1"/>
    <property type="molecule type" value="Genomic_DNA"/>
</dbReference>
<evidence type="ECO:0000313" key="1">
    <source>
        <dbReference type="EMBL" id="SVD39125.1"/>
    </source>
</evidence>
<gene>
    <name evidence="1" type="ORF">METZ01_LOCUS391979</name>
</gene>
<reference evidence="1" key="1">
    <citation type="submission" date="2018-05" db="EMBL/GenBank/DDBJ databases">
        <authorList>
            <person name="Lanie J.A."/>
            <person name="Ng W.-L."/>
            <person name="Kazmierczak K.M."/>
            <person name="Andrzejewski T.M."/>
            <person name="Davidsen T.M."/>
            <person name="Wayne K.J."/>
            <person name="Tettelin H."/>
            <person name="Glass J.I."/>
            <person name="Rusch D."/>
            <person name="Podicherti R."/>
            <person name="Tsui H.-C.T."/>
            <person name="Winkler M.E."/>
        </authorList>
    </citation>
    <scope>NUCLEOTIDE SEQUENCE</scope>
</reference>